<evidence type="ECO:0008006" key="3">
    <source>
        <dbReference type="Google" id="ProtNLM"/>
    </source>
</evidence>
<dbReference type="RefSeq" id="WP_379542280.1">
    <property type="nucleotide sequence ID" value="NZ_JBHSFT010000008.1"/>
</dbReference>
<keyword evidence="2" id="KW-1185">Reference proteome</keyword>
<accession>A0ABV9JVQ1</accession>
<proteinExistence type="predicted"/>
<comment type="caution">
    <text evidence="1">The sequence shown here is derived from an EMBL/GenBank/DDBJ whole genome shotgun (WGS) entry which is preliminary data.</text>
</comment>
<protein>
    <recommendedName>
        <fullName evidence="3">Phage XkdN-like tail assembly chaperone protein, TAC</fullName>
    </recommendedName>
</protein>
<evidence type="ECO:0000313" key="2">
    <source>
        <dbReference type="Proteomes" id="UP001595988"/>
    </source>
</evidence>
<gene>
    <name evidence="1" type="ORF">ACFO3P_05930</name>
</gene>
<organism evidence="1 2">
    <name type="scientific">Oceanobacillus aidingensis</name>
    <dbReference type="NCBI Taxonomy" id="645964"/>
    <lineage>
        <taxon>Bacteria</taxon>
        <taxon>Bacillati</taxon>
        <taxon>Bacillota</taxon>
        <taxon>Bacilli</taxon>
        <taxon>Bacillales</taxon>
        <taxon>Bacillaceae</taxon>
        <taxon>Oceanobacillus</taxon>
    </lineage>
</organism>
<reference evidence="2" key="1">
    <citation type="journal article" date="2019" name="Int. J. Syst. Evol. Microbiol.">
        <title>The Global Catalogue of Microorganisms (GCM) 10K type strain sequencing project: providing services to taxonomists for standard genome sequencing and annotation.</title>
        <authorList>
            <consortium name="The Broad Institute Genomics Platform"/>
            <consortium name="The Broad Institute Genome Sequencing Center for Infectious Disease"/>
            <person name="Wu L."/>
            <person name="Ma J."/>
        </authorList>
    </citation>
    <scope>NUCLEOTIDE SEQUENCE [LARGE SCALE GENOMIC DNA]</scope>
    <source>
        <strain evidence="2">CCUG 37257</strain>
    </source>
</reference>
<dbReference type="Proteomes" id="UP001595988">
    <property type="component" value="Unassembled WGS sequence"/>
</dbReference>
<name>A0ABV9JVQ1_9BACI</name>
<dbReference type="EMBL" id="JBHSFT010000008">
    <property type="protein sequence ID" value="MFC4661754.1"/>
    <property type="molecule type" value="Genomic_DNA"/>
</dbReference>
<evidence type="ECO:0000313" key="1">
    <source>
        <dbReference type="EMBL" id="MFC4661754.1"/>
    </source>
</evidence>
<sequence length="149" mass="16989">MTIKLTYGDIRIINNFLVQSLNPKKEKSIHRMRVVKALEEKQKQVADESNELMKEFAKLDDEGEVVYLDDGQPAIKDKRAFNKAQVALLDEEFVLDDKNLQSALNTVKKLVNDYGKELVGDDAIAHFTLVEAFENAEEENTEGEDKDDE</sequence>